<proteinExistence type="predicted"/>
<sequence>MDRSTRRPCRHGAAVLGALAAAWWALAPAAVAKQKMGMNTTLEQVTTFEPWAFGISGVSSAQWVVTRDPRAEESASQKVASGGSGACGQALAAGQQRFEEARQHWLSESTSQRPIVLGNAAMQAEEKALAAFDDAAGGSCDAQRKALQEAIRKDVLNIFQLQRVIAERQALDNLNRKLVKKMTQRGGPLRIQEKLDLLRLEVEAYKTSVQKLLPSWAEGIDVKTSETERRLGELQFTIEDGTEGQALQKQWQDRRLQDLMSRRAYGMSVSLDPALRVLIRPEGIGNLQVFSQGPLGPPSHPADMNLGIMNDGSIADVYREHPVPPLLAVQPAVNVNLNLR</sequence>
<reference evidence="2 3" key="1">
    <citation type="submission" date="2024-02" db="EMBL/GenBank/DDBJ databases">
        <authorList>
            <person name="Chen Y."/>
            <person name="Shah S."/>
            <person name="Dougan E. K."/>
            <person name="Thang M."/>
            <person name="Chan C."/>
        </authorList>
    </citation>
    <scope>NUCLEOTIDE SEQUENCE [LARGE SCALE GENOMIC DNA]</scope>
</reference>
<comment type="caution">
    <text evidence="2">The sequence shown here is derived from an EMBL/GenBank/DDBJ whole genome shotgun (WGS) entry which is preliminary data.</text>
</comment>
<organism evidence="2 3">
    <name type="scientific">Durusdinium trenchii</name>
    <dbReference type="NCBI Taxonomy" id="1381693"/>
    <lineage>
        <taxon>Eukaryota</taxon>
        <taxon>Sar</taxon>
        <taxon>Alveolata</taxon>
        <taxon>Dinophyceae</taxon>
        <taxon>Suessiales</taxon>
        <taxon>Symbiodiniaceae</taxon>
        <taxon>Durusdinium</taxon>
    </lineage>
</organism>
<evidence type="ECO:0000313" key="2">
    <source>
        <dbReference type="EMBL" id="CAK8995709.1"/>
    </source>
</evidence>
<gene>
    <name evidence="2" type="ORF">SCF082_LOCUS4474</name>
</gene>
<evidence type="ECO:0000313" key="3">
    <source>
        <dbReference type="Proteomes" id="UP001642464"/>
    </source>
</evidence>
<feature type="signal peptide" evidence="1">
    <location>
        <begin position="1"/>
        <end position="32"/>
    </location>
</feature>
<dbReference type="InterPro" id="IPR006311">
    <property type="entry name" value="TAT_signal"/>
</dbReference>
<keyword evidence="1" id="KW-0732">Signal</keyword>
<dbReference type="PROSITE" id="PS51318">
    <property type="entry name" value="TAT"/>
    <property type="match status" value="1"/>
</dbReference>
<evidence type="ECO:0000256" key="1">
    <source>
        <dbReference type="SAM" id="SignalP"/>
    </source>
</evidence>
<dbReference type="EMBL" id="CAXAMM010002314">
    <property type="protein sequence ID" value="CAK8995709.1"/>
    <property type="molecule type" value="Genomic_DNA"/>
</dbReference>
<protein>
    <submittedName>
        <fullName evidence="2">Uncharacterized protein</fullName>
    </submittedName>
</protein>
<keyword evidence="3" id="KW-1185">Reference proteome</keyword>
<name>A0ABP0I343_9DINO</name>
<feature type="chain" id="PRO_5046610372" evidence="1">
    <location>
        <begin position="33"/>
        <end position="340"/>
    </location>
</feature>
<accession>A0ABP0I343</accession>
<dbReference type="Proteomes" id="UP001642464">
    <property type="component" value="Unassembled WGS sequence"/>
</dbReference>